<sequence>MRLLNHHLFGDRPFLGDGLTWCTLAEIRVRKKKYNGYYMAFIAGNREKMKKKIQVSCHFFFLFAVLVFSYLLASTESAGIVRRCGRGVRGLCAGGGYGGWGCCARGKKT</sequence>
<proteinExistence type="predicted"/>
<name>A0A5D2DYZ3_GOSDA</name>
<dbReference type="Proteomes" id="UP000323506">
    <property type="component" value="Chromosome A13"/>
</dbReference>
<keyword evidence="1" id="KW-0812">Transmembrane</keyword>
<dbReference type="AlphaFoldDB" id="A0A5D2DYZ3"/>
<protein>
    <submittedName>
        <fullName evidence="2">Uncharacterized protein</fullName>
    </submittedName>
</protein>
<evidence type="ECO:0000313" key="3">
    <source>
        <dbReference type="Proteomes" id="UP000323506"/>
    </source>
</evidence>
<feature type="transmembrane region" description="Helical" evidence="1">
    <location>
        <begin position="55"/>
        <end position="73"/>
    </location>
</feature>
<accession>A0A5D2DYZ3</accession>
<keyword evidence="1" id="KW-0472">Membrane</keyword>
<gene>
    <name evidence="2" type="ORF">ES288_A13G123500v1</name>
</gene>
<dbReference type="EMBL" id="CM017700">
    <property type="protein sequence ID" value="TYG86297.1"/>
    <property type="molecule type" value="Genomic_DNA"/>
</dbReference>
<evidence type="ECO:0000313" key="2">
    <source>
        <dbReference type="EMBL" id="TYG86297.1"/>
    </source>
</evidence>
<reference evidence="2 3" key="1">
    <citation type="submission" date="2019-06" db="EMBL/GenBank/DDBJ databases">
        <title>WGS assembly of Gossypium darwinii.</title>
        <authorList>
            <person name="Chen Z.J."/>
            <person name="Sreedasyam A."/>
            <person name="Ando A."/>
            <person name="Song Q."/>
            <person name="De L."/>
            <person name="Hulse-Kemp A."/>
            <person name="Ding M."/>
            <person name="Ye W."/>
            <person name="Kirkbride R."/>
            <person name="Jenkins J."/>
            <person name="Plott C."/>
            <person name="Lovell J."/>
            <person name="Lin Y.-M."/>
            <person name="Vaughn R."/>
            <person name="Liu B."/>
            <person name="Li W."/>
            <person name="Simpson S."/>
            <person name="Scheffler B."/>
            <person name="Saski C."/>
            <person name="Grover C."/>
            <person name="Hu G."/>
            <person name="Conover J."/>
            <person name="Carlson J."/>
            <person name="Shu S."/>
            <person name="Boston L."/>
            <person name="Williams M."/>
            <person name="Peterson D."/>
            <person name="Mcgee K."/>
            <person name="Jones D."/>
            <person name="Wendel J."/>
            <person name="Stelly D."/>
            <person name="Grimwood J."/>
            <person name="Schmutz J."/>
        </authorList>
    </citation>
    <scope>NUCLEOTIDE SEQUENCE [LARGE SCALE GENOMIC DNA]</scope>
    <source>
        <strain evidence="2">1808015.09</strain>
    </source>
</reference>
<keyword evidence="3" id="KW-1185">Reference proteome</keyword>
<evidence type="ECO:0000256" key="1">
    <source>
        <dbReference type="SAM" id="Phobius"/>
    </source>
</evidence>
<keyword evidence="1" id="KW-1133">Transmembrane helix</keyword>
<organism evidence="2 3">
    <name type="scientific">Gossypium darwinii</name>
    <name type="common">Darwin's cotton</name>
    <name type="synonym">Gossypium barbadense var. darwinii</name>
    <dbReference type="NCBI Taxonomy" id="34276"/>
    <lineage>
        <taxon>Eukaryota</taxon>
        <taxon>Viridiplantae</taxon>
        <taxon>Streptophyta</taxon>
        <taxon>Embryophyta</taxon>
        <taxon>Tracheophyta</taxon>
        <taxon>Spermatophyta</taxon>
        <taxon>Magnoliopsida</taxon>
        <taxon>eudicotyledons</taxon>
        <taxon>Gunneridae</taxon>
        <taxon>Pentapetalae</taxon>
        <taxon>rosids</taxon>
        <taxon>malvids</taxon>
        <taxon>Malvales</taxon>
        <taxon>Malvaceae</taxon>
        <taxon>Malvoideae</taxon>
        <taxon>Gossypium</taxon>
    </lineage>
</organism>